<gene>
    <name evidence="5" type="ORF">BCR32DRAFT_284512</name>
</gene>
<evidence type="ECO:0000259" key="4">
    <source>
        <dbReference type="Pfam" id="PF04500"/>
    </source>
</evidence>
<keyword evidence="1" id="KW-0479">Metal-binding</keyword>
<dbReference type="Proteomes" id="UP000193944">
    <property type="component" value="Unassembled WGS sequence"/>
</dbReference>
<keyword evidence="6" id="KW-1185">Reference proteome</keyword>
<name>A0A1Y1WSK4_9FUNG</name>
<proteinExistence type="predicted"/>
<feature type="domain" description="FLYWCH-type" evidence="4">
    <location>
        <begin position="9"/>
        <end position="75"/>
    </location>
</feature>
<keyword evidence="2" id="KW-0863">Zinc-finger</keyword>
<dbReference type="AlphaFoldDB" id="A0A1Y1WSK4"/>
<accession>A0A1Y1WSK4</accession>
<dbReference type="OrthoDB" id="7739108at2759"/>
<dbReference type="InterPro" id="IPR007588">
    <property type="entry name" value="Znf_FLYWCH"/>
</dbReference>
<protein>
    <recommendedName>
        <fullName evidence="4">FLYWCH-type domain-containing protein</fullName>
    </recommendedName>
</protein>
<evidence type="ECO:0000256" key="3">
    <source>
        <dbReference type="ARBA" id="ARBA00022833"/>
    </source>
</evidence>
<evidence type="ECO:0000256" key="2">
    <source>
        <dbReference type="ARBA" id="ARBA00022771"/>
    </source>
</evidence>
<evidence type="ECO:0000313" key="5">
    <source>
        <dbReference type="EMBL" id="ORX76114.1"/>
    </source>
</evidence>
<dbReference type="Pfam" id="PF04500">
    <property type="entry name" value="FLYWCH"/>
    <property type="match status" value="1"/>
</dbReference>
<organism evidence="5 6">
    <name type="scientific">Anaeromyces robustus</name>
    <dbReference type="NCBI Taxonomy" id="1754192"/>
    <lineage>
        <taxon>Eukaryota</taxon>
        <taxon>Fungi</taxon>
        <taxon>Fungi incertae sedis</taxon>
        <taxon>Chytridiomycota</taxon>
        <taxon>Chytridiomycota incertae sedis</taxon>
        <taxon>Neocallimastigomycetes</taxon>
        <taxon>Neocallimastigales</taxon>
        <taxon>Neocallimastigaceae</taxon>
        <taxon>Anaeromyces</taxon>
    </lineage>
</organism>
<reference evidence="5 6" key="1">
    <citation type="submission" date="2016-08" db="EMBL/GenBank/DDBJ databases">
        <title>A Parts List for Fungal Cellulosomes Revealed by Comparative Genomics.</title>
        <authorList>
            <consortium name="DOE Joint Genome Institute"/>
            <person name="Haitjema C.H."/>
            <person name="Gilmore S.P."/>
            <person name="Henske J.K."/>
            <person name="Solomon K.V."/>
            <person name="De Groot R."/>
            <person name="Kuo A."/>
            <person name="Mondo S.J."/>
            <person name="Salamov A.A."/>
            <person name="Labutti K."/>
            <person name="Zhao Z."/>
            <person name="Chiniquy J."/>
            <person name="Barry K."/>
            <person name="Brewer H.M."/>
            <person name="Purvine S.O."/>
            <person name="Wright A.T."/>
            <person name="Boxma B."/>
            <person name="Van Alen T."/>
            <person name="Hackstein J.H."/>
            <person name="Baker S.E."/>
            <person name="Grigoriev I.V."/>
            <person name="O'Malley M.A."/>
        </authorList>
    </citation>
    <scope>NUCLEOTIDE SEQUENCE [LARGE SCALE GENOMIC DNA]</scope>
    <source>
        <strain evidence="5 6">S4</strain>
    </source>
</reference>
<dbReference type="Gene3D" id="2.20.25.240">
    <property type="match status" value="1"/>
</dbReference>
<sequence length="246" mass="29365">MEEIEKIEFSETNRGKKQLIINKKYKFNFSLTKKDNSKNSKVYRCTEYKTANKCKSFIILNDKNEILKYESFHNHLEKEFDASLSLIKHKIKEEIRKSTIPMDLKPRRIYNEVSQNMGFICPKYDTIRSQILRNINKQIHTDITTFDEIPNESIYYKTERGEDFMIFKNPNIIIFQSPFQAKLFSKYYEDIFADGTFYVAPKENSITTQINLHCDFEIAISNAARKIIPNLNIKYFIWHYKKSLEK</sequence>
<dbReference type="EMBL" id="MCFG01000317">
    <property type="protein sequence ID" value="ORX76114.1"/>
    <property type="molecule type" value="Genomic_DNA"/>
</dbReference>
<evidence type="ECO:0000256" key="1">
    <source>
        <dbReference type="ARBA" id="ARBA00022723"/>
    </source>
</evidence>
<dbReference type="GO" id="GO:0008270">
    <property type="term" value="F:zinc ion binding"/>
    <property type="evidence" value="ECO:0007669"/>
    <property type="project" value="UniProtKB-KW"/>
</dbReference>
<reference evidence="5 6" key="2">
    <citation type="submission" date="2016-08" db="EMBL/GenBank/DDBJ databases">
        <title>Pervasive Adenine N6-methylation of Active Genes in Fungi.</title>
        <authorList>
            <consortium name="DOE Joint Genome Institute"/>
            <person name="Mondo S.J."/>
            <person name="Dannebaum R.O."/>
            <person name="Kuo R.C."/>
            <person name="Labutti K."/>
            <person name="Haridas S."/>
            <person name="Kuo A."/>
            <person name="Salamov A."/>
            <person name="Ahrendt S.R."/>
            <person name="Lipzen A."/>
            <person name="Sullivan W."/>
            <person name="Andreopoulos W.B."/>
            <person name="Clum A."/>
            <person name="Lindquist E."/>
            <person name="Daum C."/>
            <person name="Ramamoorthy G.K."/>
            <person name="Gryganskyi A."/>
            <person name="Culley D."/>
            <person name="Magnuson J.K."/>
            <person name="James T.Y."/>
            <person name="O'Malley M.A."/>
            <person name="Stajich J.E."/>
            <person name="Spatafora J.W."/>
            <person name="Visel A."/>
            <person name="Grigoriev I.V."/>
        </authorList>
    </citation>
    <scope>NUCLEOTIDE SEQUENCE [LARGE SCALE GENOMIC DNA]</scope>
    <source>
        <strain evidence="5 6">S4</strain>
    </source>
</reference>
<evidence type="ECO:0000313" key="6">
    <source>
        <dbReference type="Proteomes" id="UP000193944"/>
    </source>
</evidence>
<keyword evidence="3" id="KW-0862">Zinc</keyword>
<comment type="caution">
    <text evidence="5">The sequence shown here is derived from an EMBL/GenBank/DDBJ whole genome shotgun (WGS) entry which is preliminary data.</text>
</comment>